<accession>A0A1T3CQM5</accession>
<protein>
    <submittedName>
        <fullName evidence="1">Uncharacterized protein</fullName>
    </submittedName>
</protein>
<sequence>MVNMTGYMQLGFLGILVYGSLAELWLTVVDQMFQPESMSFLGPYSTRTVAANDKKYKSIIQACLGVDDTHRLGSVPWTALGLLPNREPFLALEQLIRNLHKASCANGGVAEENYLDSALSEFDNSCSDLHKDEKDYSQGIRNEVERVWRERIANQEGQQREEEVKKVPV</sequence>
<dbReference type="EMBL" id="LVVK01000009">
    <property type="protein sequence ID" value="OPB43390.1"/>
    <property type="molecule type" value="Genomic_DNA"/>
</dbReference>
<name>A0A1T3CQM5_9HYPO</name>
<reference evidence="1 2" key="1">
    <citation type="submission" date="2016-04" db="EMBL/GenBank/DDBJ databases">
        <title>Multiple horizontal gene transfer events from other fungi enriched the ability of the initially mycotrophic fungus Trichoderma (Ascomycota) to feed on dead plant biomass.</title>
        <authorList>
            <person name="Atanasova L."/>
            <person name="Chenthamara K."/>
            <person name="Zhang J."/>
            <person name="Grujic M."/>
            <person name="Henrissat B."/>
            <person name="Kuo A."/>
            <person name="Aertz A."/>
            <person name="Salamov A."/>
            <person name="Lipzen A."/>
            <person name="Labutti K."/>
            <person name="Barry K."/>
            <person name="Miao Y."/>
            <person name="Rahimi M.J."/>
            <person name="Shen Q."/>
            <person name="Grigoriev I.V."/>
            <person name="Kubicek C.P."/>
            <person name="Druzhinina I.S."/>
        </authorList>
    </citation>
    <scope>NUCLEOTIDE SEQUENCE [LARGE SCALE GENOMIC DNA]</scope>
    <source>
        <strain evidence="1 2">NJAU 4742</strain>
    </source>
</reference>
<evidence type="ECO:0000313" key="1">
    <source>
        <dbReference type="EMBL" id="OPB43390.1"/>
    </source>
</evidence>
<dbReference type="Proteomes" id="UP000191004">
    <property type="component" value="Unassembled WGS sequence"/>
</dbReference>
<keyword evidence="2" id="KW-1185">Reference proteome</keyword>
<gene>
    <name evidence="1" type="ORF">A0O28_0105810</name>
</gene>
<organism evidence="1 2">
    <name type="scientific">Trichoderma guizhouense</name>
    <dbReference type="NCBI Taxonomy" id="1491466"/>
    <lineage>
        <taxon>Eukaryota</taxon>
        <taxon>Fungi</taxon>
        <taxon>Dikarya</taxon>
        <taxon>Ascomycota</taxon>
        <taxon>Pezizomycotina</taxon>
        <taxon>Sordariomycetes</taxon>
        <taxon>Hypocreomycetidae</taxon>
        <taxon>Hypocreales</taxon>
        <taxon>Hypocreaceae</taxon>
        <taxon>Trichoderma</taxon>
    </lineage>
</organism>
<proteinExistence type="predicted"/>
<evidence type="ECO:0000313" key="2">
    <source>
        <dbReference type="Proteomes" id="UP000191004"/>
    </source>
</evidence>
<dbReference type="OrthoDB" id="5381783at2759"/>
<dbReference type="AlphaFoldDB" id="A0A1T3CQM5"/>
<comment type="caution">
    <text evidence="1">The sequence shown here is derived from an EMBL/GenBank/DDBJ whole genome shotgun (WGS) entry which is preliminary data.</text>
</comment>